<gene>
    <name evidence="1" type="ORF">SG0102_25150</name>
</gene>
<dbReference type="AlphaFoldDB" id="A0A3G9JNJ8"/>
<dbReference type="Proteomes" id="UP000268059">
    <property type="component" value="Chromosome"/>
</dbReference>
<name>A0A3G9JNJ8_9FIRM</name>
<sequence>MYKFKKWTIDLKHKVPVITGYVYDHPQFKPGYHIVTSRVMNGMVVKEGIVLETYSGSQYLCDFTQHSGKSDDINYLIDVFGIDQVSYIKKFINKASKKSFEAQKDFTISIVPEDECVIINLNDTDYYFESVLYHDHDNEFFTKHHYLHLGLYKDSVLIGYPEIDDFRYYAGDHLVNFYKFSRKFGPVYVYNFGDAPIHVKSPNGEYIVHPGVLEHI</sequence>
<protein>
    <submittedName>
        <fullName evidence="1">Uncharacterized protein</fullName>
    </submittedName>
</protein>
<dbReference type="InParanoid" id="A0A3G9JNJ8"/>
<dbReference type="EMBL" id="AP019309">
    <property type="protein sequence ID" value="BBH27581.1"/>
    <property type="molecule type" value="Genomic_DNA"/>
</dbReference>
<proteinExistence type="predicted"/>
<organism evidence="1 2">
    <name type="scientific">Intestinibaculum porci</name>
    <dbReference type="NCBI Taxonomy" id="2487118"/>
    <lineage>
        <taxon>Bacteria</taxon>
        <taxon>Bacillati</taxon>
        <taxon>Bacillota</taxon>
        <taxon>Erysipelotrichia</taxon>
        <taxon>Erysipelotrichales</taxon>
        <taxon>Erysipelotrichaceae</taxon>
        <taxon>Intestinibaculum</taxon>
    </lineage>
</organism>
<dbReference type="KEGG" id="ebm:SG0102_25150"/>
<reference evidence="1 2" key="1">
    <citation type="submission" date="2018-11" db="EMBL/GenBank/DDBJ databases">
        <title>Novel Erysipelotrichaceae bacterium isolated from small intestine of a swine.</title>
        <authorList>
            <person name="Kim J.S."/>
            <person name="Choe H."/>
            <person name="Lee Y.R."/>
            <person name="Kim K.M."/>
            <person name="Park D.S."/>
        </authorList>
    </citation>
    <scope>NUCLEOTIDE SEQUENCE [LARGE SCALE GENOMIC DNA]</scope>
    <source>
        <strain evidence="1 2">SG0102</strain>
    </source>
</reference>
<keyword evidence="2" id="KW-1185">Reference proteome</keyword>
<dbReference type="RefSeq" id="WP_125120291.1">
    <property type="nucleotide sequence ID" value="NZ_AP019309.1"/>
</dbReference>
<dbReference type="OrthoDB" id="2031067at2"/>
<accession>A0A3G9JNJ8</accession>
<evidence type="ECO:0000313" key="2">
    <source>
        <dbReference type="Proteomes" id="UP000268059"/>
    </source>
</evidence>
<evidence type="ECO:0000313" key="1">
    <source>
        <dbReference type="EMBL" id="BBH27581.1"/>
    </source>
</evidence>